<dbReference type="Pfam" id="PF02909">
    <property type="entry name" value="TetR_C_1"/>
    <property type="match status" value="1"/>
</dbReference>
<dbReference type="InterPro" id="IPR036271">
    <property type="entry name" value="Tet_transcr_reg_TetR-rel_C_sf"/>
</dbReference>
<dbReference type="AlphaFoldDB" id="A0AAW4TIW4"/>
<dbReference type="SUPFAM" id="SSF46689">
    <property type="entry name" value="Homeodomain-like"/>
    <property type="match status" value="1"/>
</dbReference>
<organism evidence="8 9">
    <name type="scientific">Burkholderia cenocepacia</name>
    <dbReference type="NCBI Taxonomy" id="95486"/>
    <lineage>
        <taxon>Bacteria</taxon>
        <taxon>Pseudomonadati</taxon>
        <taxon>Pseudomonadota</taxon>
        <taxon>Betaproteobacteria</taxon>
        <taxon>Burkholderiales</taxon>
        <taxon>Burkholderiaceae</taxon>
        <taxon>Burkholderia</taxon>
        <taxon>Burkholderia cepacia complex</taxon>
    </lineage>
</organism>
<dbReference type="InterPro" id="IPR009057">
    <property type="entry name" value="Homeodomain-like_sf"/>
</dbReference>
<dbReference type="InterPro" id="IPR001647">
    <property type="entry name" value="HTH_TetR"/>
</dbReference>
<dbReference type="RefSeq" id="WP_208448837.1">
    <property type="nucleotide sequence ID" value="NZ_CADEQA010000019.1"/>
</dbReference>
<keyword evidence="2" id="KW-0678">Repressor</keyword>
<accession>A0AAW4TIW4</accession>
<comment type="caution">
    <text evidence="8">The sequence shown here is derived from an EMBL/GenBank/DDBJ whole genome shotgun (WGS) entry which is preliminary data.</text>
</comment>
<dbReference type="InterPro" id="IPR004111">
    <property type="entry name" value="Repressor_TetR_C"/>
</dbReference>
<proteinExistence type="predicted"/>
<evidence type="ECO:0000256" key="5">
    <source>
        <dbReference type="ARBA" id="ARBA00023163"/>
    </source>
</evidence>
<dbReference type="GO" id="GO:0045892">
    <property type="term" value="P:negative regulation of DNA-templated transcription"/>
    <property type="evidence" value="ECO:0007669"/>
    <property type="project" value="InterPro"/>
</dbReference>
<dbReference type="PRINTS" id="PR00400">
    <property type="entry name" value="TETREPRESSOR"/>
</dbReference>
<feature type="domain" description="HTH tetR-type" evidence="7">
    <location>
        <begin position="1"/>
        <end position="52"/>
    </location>
</feature>
<name>A0AAW4TIW4_9BURK</name>
<comment type="function">
    <text evidence="1">TetR is the repressor of the tetracycline resistance element; its N-terminal region forms a helix-turn-helix structure and binds DNA. Binding of tetracycline to TetR reduces the repressor affinity for the tetracycline resistance gene (tetA) promoter operator sites.</text>
</comment>
<evidence type="ECO:0000313" key="8">
    <source>
        <dbReference type="EMBL" id="MCA8383149.1"/>
    </source>
</evidence>
<sequence length="208" mass="23080">MALQIVDEEGSEALTMRILADRLKSGTATLYRHFADRGELVSQVIDRVFGEVDIHPEEFAKLRWQDACTRLAHAMFHALRRHGNIAPLLAQFPPIGPNANVIRELALATLIRDGFPIALAARTYATLARYVLGFAIQSHPGLFTEHSDGHDQLSLTFRDLDSSRFPGTVAASAALPIPLEEEFTFGLELIMEGLAQLHASKNSRRVKR</sequence>
<dbReference type="Pfam" id="PF00440">
    <property type="entry name" value="TetR_N"/>
    <property type="match status" value="1"/>
</dbReference>
<dbReference type="Gene3D" id="1.10.357.10">
    <property type="entry name" value="Tetracycline Repressor, domain 2"/>
    <property type="match status" value="1"/>
</dbReference>
<reference evidence="8" key="1">
    <citation type="submission" date="2023-08" db="EMBL/GenBank/DDBJ databases">
        <title>A collection of bacterial strains from the Burkholderia cepacia Research Laboratory and Repository.</title>
        <authorList>
            <person name="Lipuma J."/>
            <person name="Spilker T."/>
        </authorList>
    </citation>
    <scope>NUCLEOTIDE SEQUENCE</scope>
    <source>
        <strain evidence="8">AU0862</strain>
    </source>
</reference>
<evidence type="ECO:0000256" key="1">
    <source>
        <dbReference type="ARBA" id="ARBA00002856"/>
    </source>
</evidence>
<dbReference type="SUPFAM" id="SSF48498">
    <property type="entry name" value="Tetracyclin repressor-like, C-terminal domain"/>
    <property type="match status" value="1"/>
</dbReference>
<dbReference type="InterPro" id="IPR003012">
    <property type="entry name" value="Tet_transcr_reg_TetR"/>
</dbReference>
<keyword evidence="3" id="KW-0805">Transcription regulation</keyword>
<keyword evidence="5" id="KW-0804">Transcription</keyword>
<keyword evidence="4 6" id="KW-0238">DNA-binding</keyword>
<feature type="DNA-binding region" description="H-T-H motif" evidence="6">
    <location>
        <begin position="15"/>
        <end position="34"/>
    </location>
</feature>
<gene>
    <name evidence="8" type="ORF">LGN22_30005</name>
</gene>
<dbReference type="PROSITE" id="PS50977">
    <property type="entry name" value="HTH_TETR_2"/>
    <property type="match status" value="1"/>
</dbReference>
<protein>
    <submittedName>
        <fullName evidence="8">TetR/AcrR family transcriptional regulator</fullName>
    </submittedName>
</protein>
<evidence type="ECO:0000256" key="2">
    <source>
        <dbReference type="ARBA" id="ARBA00022491"/>
    </source>
</evidence>
<evidence type="ECO:0000259" key="7">
    <source>
        <dbReference type="PROSITE" id="PS50977"/>
    </source>
</evidence>
<dbReference type="EMBL" id="JAIZTC010000010">
    <property type="protein sequence ID" value="MCA8383149.1"/>
    <property type="molecule type" value="Genomic_DNA"/>
</dbReference>
<evidence type="ECO:0000256" key="3">
    <source>
        <dbReference type="ARBA" id="ARBA00023015"/>
    </source>
</evidence>
<evidence type="ECO:0000256" key="6">
    <source>
        <dbReference type="PROSITE-ProRule" id="PRU00335"/>
    </source>
</evidence>
<dbReference type="GO" id="GO:0046677">
    <property type="term" value="P:response to antibiotic"/>
    <property type="evidence" value="ECO:0007669"/>
    <property type="project" value="InterPro"/>
</dbReference>
<evidence type="ECO:0000256" key="4">
    <source>
        <dbReference type="ARBA" id="ARBA00023125"/>
    </source>
</evidence>
<dbReference type="GO" id="GO:0003677">
    <property type="term" value="F:DNA binding"/>
    <property type="evidence" value="ECO:0007669"/>
    <property type="project" value="UniProtKB-UniRule"/>
</dbReference>
<evidence type="ECO:0000313" key="9">
    <source>
        <dbReference type="Proteomes" id="UP001199070"/>
    </source>
</evidence>
<dbReference type="Proteomes" id="UP001199070">
    <property type="component" value="Unassembled WGS sequence"/>
</dbReference>